<keyword evidence="2" id="KW-0597">Phosphoprotein</keyword>
<dbReference type="InterPro" id="IPR035895">
    <property type="entry name" value="HPr-like_sf"/>
</dbReference>
<evidence type="ECO:0000256" key="5">
    <source>
        <dbReference type="ARBA" id="ARBA00022683"/>
    </source>
</evidence>
<dbReference type="PROSITE" id="PS51350">
    <property type="entry name" value="PTS_HPR_DOM"/>
    <property type="match status" value="1"/>
</dbReference>
<dbReference type="PROSITE" id="PS00369">
    <property type="entry name" value="PTS_HPR_HIS"/>
    <property type="match status" value="1"/>
</dbReference>
<dbReference type="CDD" id="cd00211">
    <property type="entry name" value="PTS_IIA_fru"/>
    <property type="match status" value="1"/>
</dbReference>
<dbReference type="Gene3D" id="3.30.1340.10">
    <property type="entry name" value="HPr-like"/>
    <property type="match status" value="1"/>
</dbReference>
<evidence type="ECO:0000259" key="7">
    <source>
        <dbReference type="PROSITE" id="PS51094"/>
    </source>
</evidence>
<feature type="domain" description="HPr" evidence="8">
    <location>
        <begin position="289"/>
        <end position="379"/>
    </location>
</feature>
<feature type="domain" description="PTS EIIA type-2" evidence="7">
    <location>
        <begin position="2"/>
        <end position="142"/>
    </location>
</feature>
<keyword evidence="6" id="KW-0418">Kinase</keyword>
<accession>A0A2D0JWL2</accession>
<dbReference type="NCBIfam" id="TIGR01003">
    <property type="entry name" value="PTS_HPr_family"/>
    <property type="match status" value="1"/>
</dbReference>
<dbReference type="PROSITE" id="PS51094">
    <property type="entry name" value="PTS_EIIA_TYPE_2"/>
    <property type="match status" value="1"/>
</dbReference>
<dbReference type="PANTHER" id="PTHR30181">
    <property type="entry name" value="MANNITOL PERMEASE IIC COMPONENT"/>
    <property type="match status" value="1"/>
</dbReference>
<dbReference type="OrthoDB" id="1640042at2"/>
<dbReference type="InterPro" id="IPR000032">
    <property type="entry name" value="HPr-like"/>
</dbReference>
<keyword evidence="1" id="KW-0813">Transport</keyword>
<dbReference type="GO" id="GO:0016301">
    <property type="term" value="F:kinase activity"/>
    <property type="evidence" value="ECO:0007669"/>
    <property type="project" value="UniProtKB-KW"/>
</dbReference>
<dbReference type="PRINTS" id="PR00107">
    <property type="entry name" value="PHOSPHOCPHPR"/>
</dbReference>
<proteinExistence type="predicted"/>
<evidence type="ECO:0000256" key="1">
    <source>
        <dbReference type="ARBA" id="ARBA00022448"/>
    </source>
</evidence>
<dbReference type="RefSeq" id="WP_099112571.1">
    <property type="nucleotide sequence ID" value="NZ_CAWNQI010000001.1"/>
</dbReference>
<dbReference type="GO" id="GO:0009401">
    <property type="term" value="P:phosphoenolpyruvate-dependent sugar phosphotransferase system"/>
    <property type="evidence" value="ECO:0007669"/>
    <property type="project" value="UniProtKB-KW"/>
</dbReference>
<organism evidence="9 10">
    <name type="scientific">Xenorhabdus miraniensis</name>
    <dbReference type="NCBI Taxonomy" id="351674"/>
    <lineage>
        <taxon>Bacteria</taxon>
        <taxon>Pseudomonadati</taxon>
        <taxon>Pseudomonadota</taxon>
        <taxon>Gammaproteobacteria</taxon>
        <taxon>Enterobacterales</taxon>
        <taxon>Morganellaceae</taxon>
        <taxon>Xenorhabdus</taxon>
    </lineage>
</organism>
<dbReference type="Gene3D" id="3.40.930.10">
    <property type="entry name" value="Mannitol-specific EII, Chain A"/>
    <property type="match status" value="2"/>
</dbReference>
<reference evidence="9 10" key="1">
    <citation type="journal article" date="2017" name="Nat. Microbiol.">
        <title>Natural product diversity associated with the nematode symbionts Photorhabdus and Xenorhabdus.</title>
        <authorList>
            <person name="Tobias N.J."/>
            <person name="Wolff H."/>
            <person name="Djahanschiri B."/>
            <person name="Grundmann F."/>
            <person name="Kronenwerth M."/>
            <person name="Shi Y.M."/>
            <person name="Simonyi S."/>
            <person name="Grun P."/>
            <person name="Shapiro-Ilan D."/>
            <person name="Pidot S.J."/>
            <person name="Stinear T.P."/>
            <person name="Ebersberger I."/>
            <person name="Bode H.B."/>
        </authorList>
    </citation>
    <scope>NUCLEOTIDE SEQUENCE [LARGE SCALE GENOMIC DNA]</scope>
    <source>
        <strain evidence="9 10">DSM 17902</strain>
    </source>
</reference>
<evidence type="ECO:0000256" key="6">
    <source>
        <dbReference type="ARBA" id="ARBA00022777"/>
    </source>
</evidence>
<name>A0A2D0JWL2_9GAMM</name>
<dbReference type="EMBL" id="NITZ01000001">
    <property type="protein sequence ID" value="PHM50715.1"/>
    <property type="molecule type" value="Genomic_DNA"/>
</dbReference>
<keyword evidence="5" id="KW-0598">Phosphotransferase system</keyword>
<dbReference type="SUPFAM" id="SSF55804">
    <property type="entry name" value="Phoshotransferase/anion transport protein"/>
    <property type="match status" value="2"/>
</dbReference>
<dbReference type="PANTHER" id="PTHR30181:SF3">
    <property type="entry name" value="MULTIPHOSPHORYL TRANSFER PROTEIN"/>
    <property type="match status" value="1"/>
</dbReference>
<dbReference type="GO" id="GO:0005886">
    <property type="term" value="C:plasma membrane"/>
    <property type="evidence" value="ECO:0007669"/>
    <property type="project" value="TreeGrafter"/>
</dbReference>
<dbReference type="InterPro" id="IPR002178">
    <property type="entry name" value="PTS_EIIA_type-2_dom"/>
</dbReference>
<dbReference type="AlphaFoldDB" id="A0A2D0JWL2"/>
<evidence type="ECO:0000256" key="2">
    <source>
        <dbReference type="ARBA" id="ARBA00022553"/>
    </source>
</evidence>
<dbReference type="SUPFAM" id="SSF55594">
    <property type="entry name" value="HPr-like"/>
    <property type="match status" value="1"/>
</dbReference>
<dbReference type="Pfam" id="PF00359">
    <property type="entry name" value="PTS_EIIA_2"/>
    <property type="match status" value="1"/>
</dbReference>
<evidence type="ECO:0000256" key="4">
    <source>
        <dbReference type="ARBA" id="ARBA00022679"/>
    </source>
</evidence>
<gene>
    <name evidence="9" type="ORF">Xmir_00117</name>
</gene>
<evidence type="ECO:0000313" key="10">
    <source>
        <dbReference type="Proteomes" id="UP000221980"/>
    </source>
</evidence>
<dbReference type="Proteomes" id="UP000221980">
    <property type="component" value="Unassembled WGS sequence"/>
</dbReference>
<keyword evidence="4" id="KW-0808">Transferase</keyword>
<dbReference type="GO" id="GO:0090563">
    <property type="term" value="F:protein-phosphocysteine-sugar phosphotransferase activity"/>
    <property type="evidence" value="ECO:0007669"/>
    <property type="project" value="TreeGrafter"/>
</dbReference>
<dbReference type="NCBIfam" id="NF008319">
    <property type="entry name" value="PRK11109.1"/>
    <property type="match status" value="1"/>
</dbReference>
<evidence type="ECO:0000259" key="8">
    <source>
        <dbReference type="PROSITE" id="PS51350"/>
    </source>
</evidence>
<dbReference type="InterPro" id="IPR050893">
    <property type="entry name" value="Sugar_PTS"/>
</dbReference>
<dbReference type="InterPro" id="IPR016152">
    <property type="entry name" value="PTrfase/Anion_transptr"/>
</dbReference>
<dbReference type="PROSITE" id="PS00372">
    <property type="entry name" value="PTS_EIIA_TYPE_2_HIS"/>
    <property type="match status" value="1"/>
</dbReference>
<protein>
    <submittedName>
        <fullName evidence="9">PTS system mannitol-specific transporter subunit IIA</fullName>
    </submittedName>
</protein>
<keyword evidence="3" id="KW-0762">Sugar transport</keyword>
<dbReference type="InterPro" id="IPR001020">
    <property type="entry name" value="PTS_HPr_His_P_site"/>
</dbReference>
<evidence type="ECO:0000256" key="3">
    <source>
        <dbReference type="ARBA" id="ARBA00022597"/>
    </source>
</evidence>
<evidence type="ECO:0000313" key="9">
    <source>
        <dbReference type="EMBL" id="PHM50715.1"/>
    </source>
</evidence>
<sequence length="381" mass="41811">MFHLLLQDIHLAAYATNKENAIRQVATALTAAGYANKEYVEGMLERETHSSTYLGNGIAIPHGTHTTRNNVLRTGVQVMQFPNGIDWGDNQTVHLVIGIAAKSDEHLNLLHQLIPIIRDENRASRMAKTTDVNELYHLLMNTKSAYLLDNSTLTLDIDAHDLTTLQVINISRLQQANAVNAKFIADIFTKPPIHLGQGIWFSDSSQGNLHNAIAISRPKTPFTVDKQPVGLLLTIACADDQLHGFLDNLSTLLQQGKGECLLRAKNSTAIVDLLTMDVPQETILPQKNALTADFILPNKHGLHTRPSALLVNTIKRFHSQITITYLDGNSIPVDGCKLMQVAGLGVKQGERIRFTAVGSDAKDALLAIESLINKNMGEEMA</sequence>
<keyword evidence="10" id="KW-1185">Reference proteome</keyword>
<comment type="caution">
    <text evidence="9">The sequence shown here is derived from an EMBL/GenBank/DDBJ whole genome shotgun (WGS) entry which is preliminary data.</text>
</comment>
<dbReference type="Pfam" id="PF00381">
    <property type="entry name" value="PTS-HPr"/>
    <property type="match status" value="1"/>
</dbReference>